<feature type="domain" description="Major facilitator superfamily (MFS) profile" evidence="9">
    <location>
        <begin position="1"/>
        <end position="450"/>
    </location>
</feature>
<feature type="transmembrane region" description="Helical" evidence="8">
    <location>
        <begin position="359"/>
        <end position="383"/>
    </location>
</feature>
<keyword evidence="3" id="KW-1003">Cell membrane</keyword>
<keyword evidence="7 8" id="KW-0472">Membrane</keyword>
<keyword evidence="11" id="KW-1185">Reference proteome</keyword>
<proteinExistence type="predicted"/>
<dbReference type="GO" id="GO:0022857">
    <property type="term" value="F:transmembrane transporter activity"/>
    <property type="evidence" value="ECO:0007669"/>
    <property type="project" value="InterPro"/>
</dbReference>
<dbReference type="SUPFAM" id="SSF103473">
    <property type="entry name" value="MFS general substrate transporter"/>
    <property type="match status" value="1"/>
</dbReference>
<dbReference type="PROSITE" id="PS50850">
    <property type="entry name" value="MFS"/>
    <property type="match status" value="1"/>
</dbReference>
<feature type="transmembrane region" description="Helical" evidence="8">
    <location>
        <begin position="168"/>
        <end position="186"/>
    </location>
</feature>
<dbReference type="FunFam" id="1.20.1250.20:FF:000218">
    <property type="entry name" value="facilitated trehalose transporter Tret1"/>
    <property type="match status" value="1"/>
</dbReference>
<dbReference type="Gene3D" id="1.20.1250.20">
    <property type="entry name" value="MFS general substrate transporter like domains"/>
    <property type="match status" value="1"/>
</dbReference>
<gene>
    <name evidence="10" type="ORF">HW555_012202</name>
</gene>
<dbReference type="PANTHER" id="PTHR48021">
    <property type="match status" value="1"/>
</dbReference>
<protein>
    <recommendedName>
        <fullName evidence="9">Major facilitator superfamily (MFS) profile domain-containing protein</fullName>
    </recommendedName>
</protein>
<keyword evidence="2" id="KW-0813">Transport</keyword>
<comment type="subcellular location">
    <subcellularLocation>
        <location evidence="1">Cell membrane</location>
        <topology evidence="1">Multi-pass membrane protein</topology>
    </subcellularLocation>
</comment>
<dbReference type="InterPro" id="IPR036259">
    <property type="entry name" value="MFS_trans_sf"/>
</dbReference>
<keyword evidence="5 8" id="KW-0812">Transmembrane</keyword>
<evidence type="ECO:0000256" key="2">
    <source>
        <dbReference type="ARBA" id="ARBA00022448"/>
    </source>
</evidence>
<dbReference type="PANTHER" id="PTHR48021:SF68">
    <property type="entry name" value="MAJOR FACILITATOR SUPERFAMILY (MFS) PROFILE DOMAIN-CONTAINING PROTEIN"/>
    <property type="match status" value="1"/>
</dbReference>
<dbReference type="InterPro" id="IPR050549">
    <property type="entry name" value="MFS_Trehalose_Transporter"/>
</dbReference>
<feature type="transmembrane region" description="Helical" evidence="8">
    <location>
        <begin position="395"/>
        <end position="420"/>
    </location>
</feature>
<comment type="caution">
    <text evidence="10">The sequence shown here is derived from an EMBL/GenBank/DDBJ whole genome shotgun (WGS) entry which is preliminary data.</text>
</comment>
<keyword evidence="4" id="KW-0762">Sugar transport</keyword>
<evidence type="ECO:0000256" key="3">
    <source>
        <dbReference type="ARBA" id="ARBA00022475"/>
    </source>
</evidence>
<dbReference type="InterPro" id="IPR005829">
    <property type="entry name" value="Sugar_transporter_CS"/>
</dbReference>
<evidence type="ECO:0000256" key="5">
    <source>
        <dbReference type="ARBA" id="ARBA00022692"/>
    </source>
</evidence>
<feature type="transmembrane region" description="Helical" evidence="8">
    <location>
        <begin position="325"/>
        <end position="347"/>
    </location>
</feature>
<evidence type="ECO:0000256" key="7">
    <source>
        <dbReference type="ARBA" id="ARBA00023136"/>
    </source>
</evidence>
<reference evidence="10" key="1">
    <citation type="submission" date="2020-08" db="EMBL/GenBank/DDBJ databases">
        <title>Spodoptera exigua strain:BAW_Kor-Di-RS1 Genome sequencing and assembly.</title>
        <authorList>
            <person name="Kim J."/>
            <person name="Nam H.Y."/>
            <person name="Kwon M."/>
            <person name="Choi J.H."/>
            <person name="Cho S.R."/>
            <person name="Kim G.-H."/>
        </authorList>
    </citation>
    <scope>NUCLEOTIDE SEQUENCE</scope>
    <source>
        <strain evidence="10">BAW_Kor-Di-RS1</strain>
        <tissue evidence="10">Whole-body</tissue>
    </source>
</reference>
<feature type="transmembrane region" description="Helical" evidence="8">
    <location>
        <begin position="82"/>
        <end position="101"/>
    </location>
</feature>
<feature type="transmembrane region" description="Helical" evidence="8">
    <location>
        <begin position="107"/>
        <end position="129"/>
    </location>
</feature>
<accession>A0A835G621</accession>
<dbReference type="AlphaFoldDB" id="A0A835G621"/>
<feature type="transmembrane region" description="Helical" evidence="8">
    <location>
        <begin position="298"/>
        <end position="318"/>
    </location>
</feature>
<dbReference type="Pfam" id="PF00083">
    <property type="entry name" value="Sugar_tr"/>
    <property type="match status" value="1"/>
</dbReference>
<feature type="transmembrane region" description="Helical" evidence="8">
    <location>
        <begin position="426"/>
        <end position="446"/>
    </location>
</feature>
<evidence type="ECO:0000256" key="6">
    <source>
        <dbReference type="ARBA" id="ARBA00022989"/>
    </source>
</evidence>
<keyword evidence="6 8" id="KW-1133">Transmembrane helix</keyword>
<feature type="transmembrane region" description="Helical" evidence="8">
    <location>
        <begin position="12"/>
        <end position="33"/>
    </location>
</feature>
<dbReference type="Proteomes" id="UP000648187">
    <property type="component" value="Unassembled WGS sequence"/>
</dbReference>
<evidence type="ECO:0000313" key="10">
    <source>
        <dbReference type="EMBL" id="KAF9407940.1"/>
    </source>
</evidence>
<dbReference type="InterPro" id="IPR020846">
    <property type="entry name" value="MFS_dom"/>
</dbReference>
<dbReference type="GO" id="GO:0005886">
    <property type="term" value="C:plasma membrane"/>
    <property type="evidence" value="ECO:0007669"/>
    <property type="project" value="UniProtKB-SubCell"/>
</dbReference>
<organism evidence="10 11">
    <name type="scientific">Spodoptera exigua</name>
    <name type="common">Beet armyworm</name>
    <name type="synonym">Noctua fulgens</name>
    <dbReference type="NCBI Taxonomy" id="7107"/>
    <lineage>
        <taxon>Eukaryota</taxon>
        <taxon>Metazoa</taxon>
        <taxon>Ecdysozoa</taxon>
        <taxon>Arthropoda</taxon>
        <taxon>Hexapoda</taxon>
        <taxon>Insecta</taxon>
        <taxon>Pterygota</taxon>
        <taxon>Neoptera</taxon>
        <taxon>Endopterygota</taxon>
        <taxon>Lepidoptera</taxon>
        <taxon>Glossata</taxon>
        <taxon>Ditrysia</taxon>
        <taxon>Noctuoidea</taxon>
        <taxon>Noctuidae</taxon>
        <taxon>Amphipyrinae</taxon>
        <taxon>Spodoptera</taxon>
    </lineage>
</organism>
<evidence type="ECO:0000256" key="4">
    <source>
        <dbReference type="ARBA" id="ARBA00022597"/>
    </source>
</evidence>
<dbReference type="PROSITE" id="PS00216">
    <property type="entry name" value="SUGAR_TRANSPORT_1"/>
    <property type="match status" value="1"/>
</dbReference>
<evidence type="ECO:0000259" key="9">
    <source>
        <dbReference type="PROSITE" id="PS50850"/>
    </source>
</evidence>
<feature type="transmembrane region" description="Helical" evidence="8">
    <location>
        <begin position="260"/>
        <end position="278"/>
    </location>
</feature>
<feature type="transmembrane region" description="Helical" evidence="8">
    <location>
        <begin position="53"/>
        <end position="75"/>
    </location>
</feature>
<dbReference type="InterPro" id="IPR005828">
    <property type="entry name" value="MFS_sugar_transport-like"/>
</dbReference>
<evidence type="ECO:0000256" key="1">
    <source>
        <dbReference type="ARBA" id="ARBA00004651"/>
    </source>
</evidence>
<evidence type="ECO:0000256" key="8">
    <source>
        <dbReference type="SAM" id="Phobius"/>
    </source>
</evidence>
<feature type="transmembrane region" description="Helical" evidence="8">
    <location>
        <begin position="141"/>
        <end position="162"/>
    </location>
</feature>
<sequence>MTIVPAELEDLAWTLSAVWTNMIGQGMMLSYTTSLLPGLQDPGSPIKADLHTASWLASSVGISGIPGFLISSYLMDAYGRKMSHAAAILPGIIGWLCIYLARGIPALMIGRILGGMTAGATVSLGAIVIGEYSDPKYRGVFLNLKTASVCLGGMIVHIVGHFLHWRTVALIALIPYLLSLLVIYTWPESPAWLASRGQFQKSEDSFYWLRGKSEASYNEMEELIKAQMEQRSRPVENKTCSDNIVSYFQRFGQKDFLKPLFIIFMSSIVLETSGRHWFPAYALQIIGEVTGNKSQSFYYTLGIDLIITCSAVSSSILVKVMKRRTLLFSTGFSACVVMMAACIYLFLGAQGIITNDKAWIPICLFVGYFILANLGCTPIPLALLGEVFPLRHRGVGSSAAGIFMSFGVMAGLQVTPYFLIHLKVNGTFAVFAGMMGLSLMVLYFILPETKDRTLQEIEDYFNYGKFKDNRADEDAEVKIKMVK</sequence>
<name>A0A835G621_SPOEX</name>
<dbReference type="EMBL" id="JACKWZ010000421">
    <property type="protein sequence ID" value="KAF9407940.1"/>
    <property type="molecule type" value="Genomic_DNA"/>
</dbReference>
<evidence type="ECO:0000313" key="11">
    <source>
        <dbReference type="Proteomes" id="UP000648187"/>
    </source>
</evidence>